<dbReference type="CDD" id="cd00093">
    <property type="entry name" value="HTH_XRE"/>
    <property type="match status" value="1"/>
</dbReference>
<dbReference type="GO" id="GO:0003677">
    <property type="term" value="F:DNA binding"/>
    <property type="evidence" value="ECO:0007669"/>
    <property type="project" value="UniProtKB-KW"/>
</dbReference>
<protein>
    <recommendedName>
        <fullName evidence="2">HTH cro/C1-type domain-containing protein</fullName>
    </recommendedName>
</protein>
<dbReference type="PANTHER" id="PTHR46797">
    <property type="entry name" value="HTH-TYPE TRANSCRIPTIONAL REGULATOR"/>
    <property type="match status" value="1"/>
</dbReference>
<proteinExistence type="predicted"/>
<dbReference type="InterPro" id="IPR010982">
    <property type="entry name" value="Lambda_DNA-bd_dom_sf"/>
</dbReference>
<dbReference type="Proteomes" id="UP000069241">
    <property type="component" value="Chromosome"/>
</dbReference>
<dbReference type="InterPro" id="IPR001387">
    <property type="entry name" value="Cro/C1-type_HTH"/>
</dbReference>
<dbReference type="PROSITE" id="PS50943">
    <property type="entry name" value="HTH_CROC1"/>
    <property type="match status" value="1"/>
</dbReference>
<keyword evidence="4" id="KW-1185">Reference proteome</keyword>
<dbReference type="Pfam" id="PF01381">
    <property type="entry name" value="HTH_3"/>
    <property type="match status" value="1"/>
</dbReference>
<dbReference type="KEGG" id="dfi:AXF13_03560"/>
<evidence type="ECO:0000313" key="3">
    <source>
        <dbReference type="EMBL" id="AMD89262.1"/>
    </source>
</evidence>
<dbReference type="InterPro" id="IPR050807">
    <property type="entry name" value="TransReg_Diox_bact_type"/>
</dbReference>
<accession>A0A0X8JIP9</accession>
<dbReference type="Gene3D" id="1.10.260.40">
    <property type="entry name" value="lambda repressor-like DNA-binding domains"/>
    <property type="match status" value="1"/>
</dbReference>
<feature type="domain" description="HTH cro/C1-type" evidence="2">
    <location>
        <begin position="14"/>
        <end position="68"/>
    </location>
</feature>
<evidence type="ECO:0000256" key="1">
    <source>
        <dbReference type="ARBA" id="ARBA00023125"/>
    </source>
</evidence>
<gene>
    <name evidence="3" type="ORF">AXF13_03560</name>
</gene>
<evidence type="ECO:0000259" key="2">
    <source>
        <dbReference type="PROSITE" id="PS50943"/>
    </source>
</evidence>
<dbReference type="RefSeq" id="WP_062251677.1">
    <property type="nucleotide sequence ID" value="NZ_CP014229.1"/>
</dbReference>
<name>A0A0X8JIP9_9BACT</name>
<sequence length="115" mass="12671">MTEKELAEIIGENISGRRRKLGLTQAQLAEKLDIGQDALSRMENGAISPKIARLRDIASALQCSVADLFREPDEGADERAAAIAELLRQLPPESQESVLRIVSEMVSQMTRNPDK</sequence>
<dbReference type="AlphaFoldDB" id="A0A0X8JIP9"/>
<reference evidence="4" key="1">
    <citation type="submission" date="2016-02" db="EMBL/GenBank/DDBJ databases">
        <authorList>
            <person name="Holder M.E."/>
            <person name="Ajami N.J."/>
            <person name="Petrosino J.F."/>
        </authorList>
    </citation>
    <scope>NUCLEOTIDE SEQUENCE [LARGE SCALE GENOMIC DNA]</scope>
    <source>
        <strain evidence="4">CCUG 45958</strain>
    </source>
</reference>
<dbReference type="STRING" id="44742.AXF13_03560"/>
<dbReference type="PANTHER" id="PTHR46797:SF24">
    <property type="entry name" value="DNA-BINDING PHAGE PROTEIN"/>
    <property type="match status" value="1"/>
</dbReference>
<dbReference type="SMART" id="SM00530">
    <property type="entry name" value="HTH_XRE"/>
    <property type="match status" value="1"/>
</dbReference>
<evidence type="ECO:0000313" key="4">
    <source>
        <dbReference type="Proteomes" id="UP000069241"/>
    </source>
</evidence>
<dbReference type="GO" id="GO:0005829">
    <property type="term" value="C:cytosol"/>
    <property type="evidence" value="ECO:0007669"/>
    <property type="project" value="TreeGrafter"/>
</dbReference>
<dbReference type="GO" id="GO:0003700">
    <property type="term" value="F:DNA-binding transcription factor activity"/>
    <property type="evidence" value="ECO:0007669"/>
    <property type="project" value="TreeGrafter"/>
</dbReference>
<dbReference type="SUPFAM" id="SSF47413">
    <property type="entry name" value="lambda repressor-like DNA-binding domains"/>
    <property type="match status" value="1"/>
</dbReference>
<organism evidence="3 4">
    <name type="scientific">Desulfovibrio fairfieldensis</name>
    <dbReference type="NCBI Taxonomy" id="44742"/>
    <lineage>
        <taxon>Bacteria</taxon>
        <taxon>Pseudomonadati</taxon>
        <taxon>Thermodesulfobacteriota</taxon>
        <taxon>Desulfovibrionia</taxon>
        <taxon>Desulfovibrionales</taxon>
        <taxon>Desulfovibrionaceae</taxon>
        <taxon>Desulfovibrio</taxon>
    </lineage>
</organism>
<keyword evidence="1" id="KW-0238">DNA-binding</keyword>
<dbReference type="EMBL" id="CP014229">
    <property type="protein sequence ID" value="AMD89262.1"/>
    <property type="molecule type" value="Genomic_DNA"/>
</dbReference>